<keyword evidence="3" id="KW-0540">Nuclease</keyword>
<dbReference type="Gene3D" id="1.20.120.580">
    <property type="entry name" value="bsu32300-like"/>
    <property type="match status" value="1"/>
</dbReference>
<dbReference type="InterPro" id="IPR037038">
    <property type="entry name" value="HepT-like_sf"/>
</dbReference>
<sequence>MSERDPRLYLSDIMDSGGAIQEFVKGLSFEEFCNDRKTYSAVIREFEVIGEAVGKLFGELKQKHPDVEWQDIKDFRNLLIHEYFGVDLGIVWKVFQDDLPALMDAVKEILRQESEEI</sequence>
<keyword evidence="4" id="KW-0547">Nucleotide-binding</keyword>
<dbReference type="Pfam" id="PF01934">
    <property type="entry name" value="HepT-like"/>
    <property type="match status" value="1"/>
</dbReference>
<evidence type="ECO:0000256" key="4">
    <source>
        <dbReference type="ARBA" id="ARBA00022741"/>
    </source>
</evidence>
<evidence type="ECO:0000256" key="2">
    <source>
        <dbReference type="ARBA" id="ARBA00022649"/>
    </source>
</evidence>
<dbReference type="Proteomes" id="UP000772181">
    <property type="component" value="Unassembled WGS sequence"/>
</dbReference>
<proteinExistence type="inferred from homology"/>
<dbReference type="GO" id="GO:0004540">
    <property type="term" value="F:RNA nuclease activity"/>
    <property type="evidence" value="ECO:0007669"/>
    <property type="project" value="InterPro"/>
</dbReference>
<gene>
    <name evidence="7" type="ORF">HY730_08480</name>
</gene>
<keyword evidence="2" id="KW-1277">Toxin-antitoxin system</keyword>
<evidence type="ECO:0000313" key="8">
    <source>
        <dbReference type="Proteomes" id="UP000772181"/>
    </source>
</evidence>
<comment type="caution">
    <text evidence="7">The sequence shown here is derived from an EMBL/GenBank/DDBJ whole genome shotgun (WGS) entry which is preliminary data.</text>
</comment>
<dbReference type="InterPro" id="IPR008201">
    <property type="entry name" value="HepT-like"/>
</dbReference>
<keyword evidence="5" id="KW-0378">Hydrolase</keyword>
<evidence type="ECO:0000256" key="1">
    <source>
        <dbReference type="ARBA" id="ARBA00022553"/>
    </source>
</evidence>
<evidence type="ECO:0000256" key="6">
    <source>
        <dbReference type="ARBA" id="ARBA00024207"/>
    </source>
</evidence>
<dbReference type="GO" id="GO:0110001">
    <property type="term" value="C:toxin-antitoxin complex"/>
    <property type="evidence" value="ECO:0007669"/>
    <property type="project" value="InterPro"/>
</dbReference>
<protein>
    <submittedName>
        <fullName evidence="7">DUF86 domain-containing protein</fullName>
    </submittedName>
</protein>
<dbReference type="AlphaFoldDB" id="A0A933GNK1"/>
<dbReference type="PANTHER" id="PTHR34139:SF1">
    <property type="entry name" value="RNASE MJ1380-RELATED"/>
    <property type="match status" value="1"/>
</dbReference>
<dbReference type="GO" id="GO:0016787">
    <property type="term" value="F:hydrolase activity"/>
    <property type="evidence" value="ECO:0007669"/>
    <property type="project" value="UniProtKB-KW"/>
</dbReference>
<accession>A0A933GNK1</accession>
<keyword evidence="1" id="KW-0597">Phosphoprotein</keyword>
<dbReference type="PANTHER" id="PTHR34139">
    <property type="entry name" value="UPF0331 PROTEIN MJ0127"/>
    <property type="match status" value="1"/>
</dbReference>
<dbReference type="GO" id="GO:0000166">
    <property type="term" value="F:nucleotide binding"/>
    <property type="evidence" value="ECO:0007669"/>
    <property type="project" value="UniProtKB-KW"/>
</dbReference>
<comment type="similarity">
    <text evidence="6">Belongs to the HepT RNase toxin family.</text>
</comment>
<evidence type="ECO:0000313" key="7">
    <source>
        <dbReference type="EMBL" id="MBI4596395.1"/>
    </source>
</evidence>
<organism evidence="7 8">
    <name type="scientific">Tectimicrobiota bacterium</name>
    <dbReference type="NCBI Taxonomy" id="2528274"/>
    <lineage>
        <taxon>Bacteria</taxon>
        <taxon>Pseudomonadati</taxon>
        <taxon>Nitrospinota/Tectimicrobiota group</taxon>
        <taxon>Candidatus Tectimicrobiota</taxon>
    </lineage>
</organism>
<reference evidence="7" key="1">
    <citation type="submission" date="2020-07" db="EMBL/GenBank/DDBJ databases">
        <title>Huge and variable diversity of episymbiotic CPR bacteria and DPANN archaea in groundwater ecosystems.</title>
        <authorList>
            <person name="He C.Y."/>
            <person name="Keren R."/>
            <person name="Whittaker M."/>
            <person name="Farag I.F."/>
            <person name="Doudna J."/>
            <person name="Cate J.H.D."/>
            <person name="Banfield J.F."/>
        </authorList>
    </citation>
    <scope>NUCLEOTIDE SEQUENCE</scope>
    <source>
        <strain evidence="7">NC_groundwater_1482_Ag_S-0.65um_47_24</strain>
    </source>
</reference>
<evidence type="ECO:0000256" key="3">
    <source>
        <dbReference type="ARBA" id="ARBA00022722"/>
    </source>
</evidence>
<dbReference type="EMBL" id="JACQWF010000372">
    <property type="protein sequence ID" value="MBI4596395.1"/>
    <property type="molecule type" value="Genomic_DNA"/>
</dbReference>
<evidence type="ECO:0000256" key="5">
    <source>
        <dbReference type="ARBA" id="ARBA00022801"/>
    </source>
</evidence>
<dbReference type="InterPro" id="IPR051813">
    <property type="entry name" value="HepT_RNase_toxin"/>
</dbReference>
<name>A0A933GNK1_UNCTE</name>